<sequence length="133" mass="13871">MKKPKFSERSGSFESTDIWRGNAGGSGTHESGANANFDKGGAGGVGANGKGSNGSNMSGSSGGESFESAMARYAGMPQEKLMQEMMVQAARSRAAGELDDKALDDFYSSAAPLLNDVQRARLKELISGLKRGE</sequence>
<reference evidence="2" key="1">
    <citation type="submission" date="2020-10" db="EMBL/GenBank/DDBJ databases">
        <authorList>
            <person name="Gilroy R."/>
        </authorList>
    </citation>
    <scope>NUCLEOTIDE SEQUENCE</scope>
    <source>
        <strain evidence="2">9366</strain>
    </source>
</reference>
<name>A0A9D1MN80_9FIRM</name>
<dbReference type="Proteomes" id="UP000824145">
    <property type="component" value="Unassembled WGS sequence"/>
</dbReference>
<evidence type="ECO:0000313" key="2">
    <source>
        <dbReference type="EMBL" id="HIU63362.1"/>
    </source>
</evidence>
<feature type="region of interest" description="Disordered" evidence="1">
    <location>
        <begin position="1"/>
        <end position="65"/>
    </location>
</feature>
<gene>
    <name evidence="2" type="ORF">IAB07_06315</name>
</gene>
<evidence type="ECO:0000256" key="1">
    <source>
        <dbReference type="SAM" id="MobiDB-lite"/>
    </source>
</evidence>
<reference evidence="2" key="2">
    <citation type="journal article" date="2021" name="PeerJ">
        <title>Extensive microbial diversity within the chicken gut microbiome revealed by metagenomics and culture.</title>
        <authorList>
            <person name="Gilroy R."/>
            <person name="Ravi A."/>
            <person name="Getino M."/>
            <person name="Pursley I."/>
            <person name="Horton D.L."/>
            <person name="Alikhan N.F."/>
            <person name="Baker D."/>
            <person name="Gharbi K."/>
            <person name="Hall N."/>
            <person name="Watson M."/>
            <person name="Adriaenssens E.M."/>
            <person name="Foster-Nyarko E."/>
            <person name="Jarju S."/>
            <person name="Secka A."/>
            <person name="Antonio M."/>
            <person name="Oren A."/>
            <person name="Chaudhuri R.R."/>
            <person name="La Ragione R."/>
            <person name="Hildebrand F."/>
            <person name="Pallen M.J."/>
        </authorList>
    </citation>
    <scope>NUCLEOTIDE SEQUENCE</scope>
    <source>
        <strain evidence="2">9366</strain>
    </source>
</reference>
<dbReference type="EMBL" id="DVNJ01000032">
    <property type="protein sequence ID" value="HIU63362.1"/>
    <property type="molecule type" value="Genomic_DNA"/>
</dbReference>
<evidence type="ECO:0000313" key="3">
    <source>
        <dbReference type="Proteomes" id="UP000824145"/>
    </source>
</evidence>
<organism evidence="2 3">
    <name type="scientific">Candidatus Caccalectryoclostridium excrementigallinarum</name>
    <dbReference type="NCBI Taxonomy" id="2840710"/>
    <lineage>
        <taxon>Bacteria</taxon>
        <taxon>Bacillati</taxon>
        <taxon>Bacillota</taxon>
        <taxon>Clostridia</taxon>
        <taxon>Christensenellales</taxon>
        <taxon>Christensenellaceae</taxon>
        <taxon>Christensenellaceae incertae sedis</taxon>
        <taxon>Candidatus Caccalectryoclostridium</taxon>
    </lineage>
</organism>
<feature type="compositionally biased region" description="Gly residues" evidence="1">
    <location>
        <begin position="40"/>
        <end position="52"/>
    </location>
</feature>
<protein>
    <submittedName>
        <fullName evidence="2">Uncharacterized protein</fullName>
    </submittedName>
</protein>
<feature type="compositionally biased region" description="Low complexity" evidence="1">
    <location>
        <begin position="53"/>
        <end position="65"/>
    </location>
</feature>
<accession>A0A9D1MN80</accession>
<proteinExistence type="predicted"/>
<comment type="caution">
    <text evidence="2">The sequence shown here is derived from an EMBL/GenBank/DDBJ whole genome shotgun (WGS) entry which is preliminary data.</text>
</comment>
<dbReference type="AlphaFoldDB" id="A0A9D1MN80"/>